<sequence length="27" mass="3290">MKTPSHRRREVNEDPLSLWERVRVRAA</sequence>
<name>A0A3B0XTH2_9ZZZZ</name>
<accession>A0A3B0XTH2</accession>
<protein>
    <submittedName>
        <fullName evidence="1">Uncharacterized protein</fullName>
    </submittedName>
</protein>
<evidence type="ECO:0000313" key="1">
    <source>
        <dbReference type="EMBL" id="VAW65169.1"/>
    </source>
</evidence>
<feature type="non-terminal residue" evidence="1">
    <location>
        <position position="27"/>
    </location>
</feature>
<proteinExistence type="predicted"/>
<reference evidence="1" key="1">
    <citation type="submission" date="2018-06" db="EMBL/GenBank/DDBJ databases">
        <authorList>
            <person name="Zhirakovskaya E."/>
        </authorList>
    </citation>
    <scope>NUCLEOTIDE SEQUENCE</scope>
</reference>
<gene>
    <name evidence="1" type="ORF">MNBD_GAMMA08-1426</name>
</gene>
<dbReference type="AlphaFoldDB" id="A0A3B0XTH2"/>
<organism evidence="1">
    <name type="scientific">hydrothermal vent metagenome</name>
    <dbReference type="NCBI Taxonomy" id="652676"/>
    <lineage>
        <taxon>unclassified sequences</taxon>
        <taxon>metagenomes</taxon>
        <taxon>ecological metagenomes</taxon>
    </lineage>
</organism>
<dbReference type="EMBL" id="UOFH01000308">
    <property type="protein sequence ID" value="VAW65169.1"/>
    <property type="molecule type" value="Genomic_DNA"/>
</dbReference>